<dbReference type="EMBL" id="UOES01000182">
    <property type="protein sequence ID" value="VAW27110.1"/>
    <property type="molecule type" value="Genomic_DNA"/>
</dbReference>
<evidence type="ECO:0000256" key="2">
    <source>
        <dbReference type="ARBA" id="ARBA00012224"/>
    </source>
</evidence>
<organism evidence="7">
    <name type="scientific">hydrothermal vent metagenome</name>
    <dbReference type="NCBI Taxonomy" id="652676"/>
    <lineage>
        <taxon>unclassified sequences</taxon>
        <taxon>metagenomes</taxon>
        <taxon>ecological metagenomes</taxon>
    </lineage>
</organism>
<accession>A0A3B0UDC5</accession>
<dbReference type="Gene3D" id="3.90.1150.10">
    <property type="entry name" value="Aspartate Aminotransferase, domain 1"/>
    <property type="match status" value="1"/>
</dbReference>
<dbReference type="InterPro" id="IPR015422">
    <property type="entry name" value="PyrdxlP-dep_Trfase_small"/>
</dbReference>
<keyword evidence="7" id="KW-0032">Aminotransferase</keyword>
<reference evidence="7" key="1">
    <citation type="submission" date="2018-06" db="EMBL/GenBank/DDBJ databases">
        <authorList>
            <person name="Zhirakovskaya E."/>
        </authorList>
    </citation>
    <scope>NUCLEOTIDE SEQUENCE</scope>
</reference>
<feature type="domain" description="Aminotransferase class I/classII large" evidence="6">
    <location>
        <begin position="43"/>
        <end position="382"/>
    </location>
</feature>
<dbReference type="InterPro" id="IPR027619">
    <property type="entry name" value="C-S_lyase_PatB-like"/>
</dbReference>
<evidence type="ECO:0000259" key="6">
    <source>
        <dbReference type="Pfam" id="PF00155"/>
    </source>
</evidence>
<dbReference type="SUPFAM" id="SSF53383">
    <property type="entry name" value="PLP-dependent transferases"/>
    <property type="match status" value="1"/>
</dbReference>
<dbReference type="PANTHER" id="PTHR43525:SF1">
    <property type="entry name" value="PROTEIN MALY"/>
    <property type="match status" value="1"/>
</dbReference>
<dbReference type="AlphaFoldDB" id="A0A3B0UDC5"/>
<dbReference type="Pfam" id="PF00155">
    <property type="entry name" value="Aminotran_1_2"/>
    <property type="match status" value="1"/>
</dbReference>
<gene>
    <name evidence="7" type="ORF">MNBD_BACTEROID06-1466</name>
</gene>
<evidence type="ECO:0000256" key="4">
    <source>
        <dbReference type="ARBA" id="ARBA00023239"/>
    </source>
</evidence>
<dbReference type="Gene3D" id="3.40.640.10">
    <property type="entry name" value="Type I PLP-dependent aspartate aminotransferase-like (Major domain)"/>
    <property type="match status" value="1"/>
</dbReference>
<dbReference type="CDD" id="cd00609">
    <property type="entry name" value="AAT_like"/>
    <property type="match status" value="1"/>
</dbReference>
<comment type="cofactor">
    <cofactor evidence="1">
        <name>pyridoxal 5'-phosphate</name>
        <dbReference type="ChEBI" id="CHEBI:597326"/>
    </cofactor>
</comment>
<dbReference type="GO" id="GO:0030170">
    <property type="term" value="F:pyridoxal phosphate binding"/>
    <property type="evidence" value="ECO:0007669"/>
    <property type="project" value="InterPro"/>
</dbReference>
<evidence type="ECO:0000313" key="7">
    <source>
        <dbReference type="EMBL" id="VAW27110.1"/>
    </source>
</evidence>
<dbReference type="InterPro" id="IPR051798">
    <property type="entry name" value="Class-II_PLP-Dep_Aminotrans"/>
</dbReference>
<evidence type="ECO:0000256" key="1">
    <source>
        <dbReference type="ARBA" id="ARBA00001933"/>
    </source>
</evidence>
<name>A0A3B0UDC5_9ZZZZ</name>
<proteinExistence type="inferred from homology"/>
<keyword evidence="7" id="KW-0808">Transferase</keyword>
<dbReference type="GO" id="GO:0047804">
    <property type="term" value="F:cysteine-S-conjugate beta-lyase activity"/>
    <property type="evidence" value="ECO:0007669"/>
    <property type="project" value="UniProtKB-EC"/>
</dbReference>
<dbReference type="InterPro" id="IPR015421">
    <property type="entry name" value="PyrdxlP-dep_Trfase_major"/>
</dbReference>
<dbReference type="InterPro" id="IPR004839">
    <property type="entry name" value="Aminotransferase_I/II_large"/>
</dbReference>
<evidence type="ECO:0000256" key="5">
    <source>
        <dbReference type="ARBA" id="ARBA00037974"/>
    </source>
</evidence>
<comment type="similarity">
    <text evidence="5">Belongs to the class-II pyridoxal-phosphate-dependent aminotransferase family. MalY/PatB cystathionine beta-lyase subfamily.</text>
</comment>
<sequence length="393" mass="44170">MAAKFDKYKKDIDRSTFVRYNKNYLTSLFGTTDIAPFWVADSDFMVMPELAKALKKTAKRGIYPYELKTPSIKQPLIDWFKKRHKIEIKMDGLLFTVSVNTGLAAAIDELTTKGDGVIIQPPVYQAFKGIITGVGRKVVNNKLTLKEGKYEIDFADLEKKASDKNNTAMLLCSPHNPVGRVWKKEELEKISKICIANNVLMLTDEIHADIIYSGATFVGMTEVYKGKSDNIIMLGSAGKSFGIPGLVDSFIYSPNPTLKKAMQERIMRFHLGKSNAFGNAALKTVYTHGYKWLDTKIDYLEKTVALIEEFLCKNIPEVTFTKPEGTYQVWLNFNKVAKNDEGLKELLFKKAKLGITLGTEYGIGGKGFARMNIASPRPMIMDALKRLKKALKE</sequence>
<keyword evidence="3" id="KW-0663">Pyridoxal phosphate</keyword>
<dbReference type="NCBIfam" id="TIGR04350">
    <property type="entry name" value="C_S_lyase_PatB"/>
    <property type="match status" value="1"/>
</dbReference>
<protein>
    <recommendedName>
        <fullName evidence="2">cysteine-S-conjugate beta-lyase</fullName>
        <ecNumber evidence="2">4.4.1.13</ecNumber>
    </recommendedName>
</protein>
<dbReference type="InterPro" id="IPR015424">
    <property type="entry name" value="PyrdxlP-dep_Trfase"/>
</dbReference>
<dbReference type="EC" id="4.4.1.13" evidence="2"/>
<dbReference type="PANTHER" id="PTHR43525">
    <property type="entry name" value="PROTEIN MALY"/>
    <property type="match status" value="1"/>
</dbReference>
<dbReference type="GO" id="GO:0008483">
    <property type="term" value="F:transaminase activity"/>
    <property type="evidence" value="ECO:0007669"/>
    <property type="project" value="UniProtKB-KW"/>
</dbReference>
<keyword evidence="4" id="KW-0456">Lyase</keyword>
<evidence type="ECO:0000256" key="3">
    <source>
        <dbReference type="ARBA" id="ARBA00022898"/>
    </source>
</evidence>